<evidence type="ECO:0000313" key="1">
    <source>
        <dbReference type="EMBL" id="CAL1361797.1"/>
    </source>
</evidence>
<organism evidence="1 2">
    <name type="scientific">Linum trigynum</name>
    <dbReference type="NCBI Taxonomy" id="586398"/>
    <lineage>
        <taxon>Eukaryota</taxon>
        <taxon>Viridiplantae</taxon>
        <taxon>Streptophyta</taxon>
        <taxon>Embryophyta</taxon>
        <taxon>Tracheophyta</taxon>
        <taxon>Spermatophyta</taxon>
        <taxon>Magnoliopsida</taxon>
        <taxon>eudicotyledons</taxon>
        <taxon>Gunneridae</taxon>
        <taxon>Pentapetalae</taxon>
        <taxon>rosids</taxon>
        <taxon>fabids</taxon>
        <taxon>Malpighiales</taxon>
        <taxon>Linaceae</taxon>
        <taxon>Linum</taxon>
    </lineage>
</organism>
<name>A0AAV2CZ44_9ROSI</name>
<dbReference type="EMBL" id="OZ034814">
    <property type="protein sequence ID" value="CAL1361797.1"/>
    <property type="molecule type" value="Genomic_DNA"/>
</dbReference>
<dbReference type="AlphaFoldDB" id="A0AAV2CZ44"/>
<reference evidence="1 2" key="1">
    <citation type="submission" date="2024-04" db="EMBL/GenBank/DDBJ databases">
        <authorList>
            <person name="Fracassetti M."/>
        </authorList>
    </citation>
    <scope>NUCLEOTIDE SEQUENCE [LARGE SCALE GENOMIC DNA]</scope>
</reference>
<dbReference type="Proteomes" id="UP001497516">
    <property type="component" value="Chromosome 10"/>
</dbReference>
<sequence length="138" mass="15474">MSLHRRRRRRLSLQPSLPLFSRQQIYFLSLPPPPSRSSFPLSIVADAVEISSPSPPSLPPSTSFSSRCCFSLSLLWPAMATQKRMTGGKIAISFSSLHRRRRRRDRRLSLSLSHPPALRSVSAAVVEIAHLYPLSLSL</sequence>
<accession>A0AAV2CZ44</accession>
<keyword evidence="2" id="KW-1185">Reference proteome</keyword>
<proteinExistence type="predicted"/>
<evidence type="ECO:0000313" key="2">
    <source>
        <dbReference type="Proteomes" id="UP001497516"/>
    </source>
</evidence>
<protein>
    <submittedName>
        <fullName evidence="1">Uncharacterized protein</fullName>
    </submittedName>
</protein>
<gene>
    <name evidence="1" type="ORF">LTRI10_LOCUS9158</name>
</gene>